<keyword evidence="6" id="KW-0418">Kinase</keyword>
<proteinExistence type="predicted"/>
<evidence type="ECO:0000256" key="6">
    <source>
        <dbReference type="ARBA" id="ARBA00022777"/>
    </source>
</evidence>
<feature type="transmembrane region" description="Helical" evidence="9">
    <location>
        <begin position="100"/>
        <end position="117"/>
    </location>
</feature>
<dbReference type="Pfam" id="PF07730">
    <property type="entry name" value="HisKA_3"/>
    <property type="match status" value="1"/>
</dbReference>
<dbReference type="InterPro" id="IPR055558">
    <property type="entry name" value="DUF7134"/>
</dbReference>
<keyword evidence="3" id="KW-0597">Phosphoprotein</keyword>
<dbReference type="RefSeq" id="WP_189211350.1">
    <property type="nucleotide sequence ID" value="NZ_BMRB01000002.1"/>
</dbReference>
<evidence type="ECO:0000256" key="5">
    <source>
        <dbReference type="ARBA" id="ARBA00022741"/>
    </source>
</evidence>
<evidence type="ECO:0000256" key="2">
    <source>
        <dbReference type="ARBA" id="ARBA00012438"/>
    </source>
</evidence>
<keyword evidence="8" id="KW-0902">Two-component regulatory system</keyword>
<dbReference type="GO" id="GO:0005524">
    <property type="term" value="F:ATP binding"/>
    <property type="evidence" value="ECO:0007669"/>
    <property type="project" value="UniProtKB-KW"/>
</dbReference>
<dbReference type="InterPro" id="IPR011712">
    <property type="entry name" value="Sig_transdc_His_kin_sub3_dim/P"/>
</dbReference>
<evidence type="ECO:0000313" key="13">
    <source>
        <dbReference type="Proteomes" id="UP000660680"/>
    </source>
</evidence>
<evidence type="ECO:0000256" key="8">
    <source>
        <dbReference type="ARBA" id="ARBA00023012"/>
    </source>
</evidence>
<protein>
    <recommendedName>
        <fullName evidence="2">histidine kinase</fullName>
        <ecNumber evidence="2">2.7.13.3</ecNumber>
    </recommendedName>
</protein>
<dbReference type="CDD" id="cd16917">
    <property type="entry name" value="HATPase_UhpB-NarQ-NarX-like"/>
    <property type="match status" value="1"/>
</dbReference>
<feature type="transmembrane region" description="Helical" evidence="9">
    <location>
        <begin position="70"/>
        <end position="93"/>
    </location>
</feature>
<evidence type="ECO:0000256" key="1">
    <source>
        <dbReference type="ARBA" id="ARBA00000085"/>
    </source>
</evidence>
<dbReference type="Gene3D" id="3.30.565.10">
    <property type="entry name" value="Histidine kinase-like ATPase, C-terminal domain"/>
    <property type="match status" value="1"/>
</dbReference>
<evidence type="ECO:0000256" key="4">
    <source>
        <dbReference type="ARBA" id="ARBA00022679"/>
    </source>
</evidence>
<comment type="caution">
    <text evidence="12">The sequence shown here is derived from an EMBL/GenBank/DDBJ whole genome shotgun (WGS) entry which is preliminary data.</text>
</comment>
<evidence type="ECO:0000256" key="7">
    <source>
        <dbReference type="ARBA" id="ARBA00022840"/>
    </source>
</evidence>
<feature type="transmembrane region" description="Helical" evidence="9">
    <location>
        <begin position="123"/>
        <end position="146"/>
    </location>
</feature>
<dbReference type="Proteomes" id="UP000660680">
    <property type="component" value="Unassembled WGS sequence"/>
</dbReference>
<keyword evidence="13" id="KW-1185">Reference proteome</keyword>
<dbReference type="PANTHER" id="PTHR24421:SF10">
    <property type="entry name" value="NITRATE_NITRITE SENSOR PROTEIN NARQ"/>
    <property type="match status" value="1"/>
</dbReference>
<evidence type="ECO:0000256" key="3">
    <source>
        <dbReference type="ARBA" id="ARBA00022553"/>
    </source>
</evidence>
<keyword evidence="9" id="KW-0812">Transmembrane</keyword>
<dbReference type="AlphaFoldDB" id="A0A918LDZ6"/>
<name>A0A918LDZ6_9PSEU</name>
<feature type="domain" description="DUF7134" evidence="11">
    <location>
        <begin position="6"/>
        <end position="148"/>
    </location>
</feature>
<comment type="catalytic activity">
    <reaction evidence="1">
        <text>ATP + protein L-histidine = ADP + protein N-phospho-L-histidine.</text>
        <dbReference type="EC" id="2.7.13.3"/>
    </reaction>
</comment>
<keyword evidence="7" id="KW-0067">ATP-binding</keyword>
<dbReference type="InterPro" id="IPR036890">
    <property type="entry name" value="HATPase_C_sf"/>
</dbReference>
<reference evidence="12" key="2">
    <citation type="submission" date="2020-09" db="EMBL/GenBank/DDBJ databases">
        <authorList>
            <person name="Sun Q."/>
            <person name="Ohkuma M."/>
        </authorList>
    </citation>
    <scope>NUCLEOTIDE SEQUENCE</scope>
    <source>
        <strain evidence="12">JCM 3276</strain>
    </source>
</reference>
<accession>A0A918LDZ6</accession>
<evidence type="ECO:0000259" key="11">
    <source>
        <dbReference type="Pfam" id="PF23539"/>
    </source>
</evidence>
<evidence type="ECO:0000256" key="9">
    <source>
        <dbReference type="SAM" id="Phobius"/>
    </source>
</evidence>
<reference evidence="12" key="1">
    <citation type="journal article" date="2014" name="Int. J. Syst. Evol. Microbiol.">
        <title>Complete genome sequence of Corynebacterium casei LMG S-19264T (=DSM 44701T), isolated from a smear-ripened cheese.</title>
        <authorList>
            <consortium name="US DOE Joint Genome Institute (JGI-PGF)"/>
            <person name="Walter F."/>
            <person name="Albersmeier A."/>
            <person name="Kalinowski J."/>
            <person name="Ruckert C."/>
        </authorList>
    </citation>
    <scope>NUCLEOTIDE SEQUENCE</scope>
    <source>
        <strain evidence="12">JCM 3276</strain>
    </source>
</reference>
<keyword evidence="9" id="KW-1133">Transmembrane helix</keyword>
<feature type="domain" description="Signal transduction histidine kinase subgroup 3 dimerisation and phosphoacceptor" evidence="10">
    <location>
        <begin position="168"/>
        <end position="228"/>
    </location>
</feature>
<evidence type="ECO:0000259" key="10">
    <source>
        <dbReference type="Pfam" id="PF07730"/>
    </source>
</evidence>
<keyword evidence="5" id="KW-0547">Nucleotide-binding</keyword>
<dbReference type="GO" id="GO:0000155">
    <property type="term" value="F:phosphorelay sensor kinase activity"/>
    <property type="evidence" value="ECO:0007669"/>
    <property type="project" value="InterPro"/>
</dbReference>
<dbReference type="SUPFAM" id="SSF55874">
    <property type="entry name" value="ATPase domain of HSP90 chaperone/DNA topoisomerase II/histidine kinase"/>
    <property type="match status" value="1"/>
</dbReference>
<keyword evidence="9" id="KW-0472">Membrane</keyword>
<dbReference type="GO" id="GO:0046983">
    <property type="term" value="F:protein dimerization activity"/>
    <property type="evidence" value="ECO:0007669"/>
    <property type="project" value="InterPro"/>
</dbReference>
<keyword evidence="4" id="KW-0808">Transferase</keyword>
<dbReference type="GO" id="GO:0016020">
    <property type="term" value="C:membrane"/>
    <property type="evidence" value="ECO:0007669"/>
    <property type="project" value="InterPro"/>
</dbReference>
<sequence length="362" mass="38114">MKLRITDVLLALLLAAIGVFGSLGADGVSTLDRPVDGLALGLAGANGVLLVLRRVVPVVTVVASAVVTSAYLVLGYPYGPILVSLLVAVYSVARYVRLRWSLPAGGAALVILLVHVFTNPVALPGLVGLVPGSAWVVVPFAVGVSVRQYREGVERARAEAVRRRVDAERLRLAREVHDVVGHGLAAIKMQAEVALHLIDVKPAQAEVALTAISRTAADALDEVRAMVRSSGEAERAPVPGLARLADLRDRMSDAGMRVDLDAEPVPGGLSPAADLAGYRVVQESLTNALRHSLAKRASVRVRFDVDVVIIDVRNPVERAPGPDGMGIPGMRERVTALGGDFSAGPDNGSFRVHARIPREGVS</sequence>
<dbReference type="PANTHER" id="PTHR24421">
    <property type="entry name" value="NITRATE/NITRITE SENSOR PROTEIN NARX-RELATED"/>
    <property type="match status" value="1"/>
</dbReference>
<gene>
    <name evidence="12" type="ORF">GCM10010171_34080</name>
</gene>
<evidence type="ECO:0000313" key="12">
    <source>
        <dbReference type="EMBL" id="GGS36504.1"/>
    </source>
</evidence>
<dbReference type="EC" id="2.7.13.3" evidence="2"/>
<dbReference type="Gene3D" id="1.20.5.1930">
    <property type="match status" value="1"/>
</dbReference>
<dbReference type="InterPro" id="IPR050482">
    <property type="entry name" value="Sensor_HK_TwoCompSys"/>
</dbReference>
<dbReference type="Pfam" id="PF23539">
    <property type="entry name" value="DUF7134"/>
    <property type="match status" value="1"/>
</dbReference>
<dbReference type="EMBL" id="BMRB01000002">
    <property type="protein sequence ID" value="GGS36504.1"/>
    <property type="molecule type" value="Genomic_DNA"/>
</dbReference>
<organism evidence="12 13">
    <name type="scientific">Actinokineospora fastidiosa</name>
    <dbReference type="NCBI Taxonomy" id="1816"/>
    <lineage>
        <taxon>Bacteria</taxon>
        <taxon>Bacillati</taxon>
        <taxon>Actinomycetota</taxon>
        <taxon>Actinomycetes</taxon>
        <taxon>Pseudonocardiales</taxon>
        <taxon>Pseudonocardiaceae</taxon>
        <taxon>Actinokineospora</taxon>
    </lineage>
</organism>